<dbReference type="InterPro" id="IPR023799">
    <property type="entry name" value="RbfA_dom_sf"/>
</dbReference>
<keyword evidence="1 2" id="KW-0690">Ribosome biogenesis</keyword>
<reference evidence="3 4" key="1">
    <citation type="submission" date="2019-07" db="EMBL/GenBank/DDBJ databases">
        <title>Insights of Desulfuromonas acetexigens electromicrobiology.</title>
        <authorList>
            <person name="Katuri K."/>
            <person name="Sapireddy V."/>
            <person name="Shaw D.R."/>
            <person name="Saikaly P."/>
        </authorList>
    </citation>
    <scope>NUCLEOTIDE SEQUENCE [LARGE SCALE GENOMIC DNA]</scope>
    <source>
        <strain evidence="3 4">2873</strain>
    </source>
</reference>
<protein>
    <recommendedName>
        <fullName evidence="2">Ribosome-binding factor A</fullName>
    </recommendedName>
</protein>
<evidence type="ECO:0000256" key="1">
    <source>
        <dbReference type="ARBA" id="ARBA00022517"/>
    </source>
</evidence>
<dbReference type="Pfam" id="PF02033">
    <property type="entry name" value="RBFA"/>
    <property type="match status" value="1"/>
</dbReference>
<comment type="subcellular location">
    <subcellularLocation>
        <location evidence="2">Cytoplasm</location>
    </subcellularLocation>
</comment>
<sequence length="125" mass="14165">MEFQRSHRVAEQIHKEVSALLIKGLKDPRVGFVTITAVEVTSDMGLARIFFSAIGSDAEVKNTEKGLKSSVPFLRRELAKRLRLRFVPELLFQFDHSLAYGNHIDALLRQVNTEHTDDQDDSGEN</sequence>
<keyword evidence="4" id="KW-1185">Reference proteome</keyword>
<dbReference type="OrthoDB" id="307788at2"/>
<accession>A0A550JLH2</accession>
<dbReference type="SUPFAM" id="SSF89919">
    <property type="entry name" value="Ribosome-binding factor A, RbfA"/>
    <property type="match status" value="1"/>
</dbReference>
<dbReference type="InterPro" id="IPR020053">
    <property type="entry name" value="Ribosome-bd_factorA_CS"/>
</dbReference>
<dbReference type="GO" id="GO:0005829">
    <property type="term" value="C:cytosol"/>
    <property type="evidence" value="ECO:0007669"/>
    <property type="project" value="TreeGrafter"/>
</dbReference>
<comment type="function">
    <text evidence="2">One of several proteins that assist in the late maturation steps of the functional core of the 30S ribosomal subunit. Associates with free 30S ribosomal subunits (but not with 30S subunits that are part of 70S ribosomes or polysomes). Required for efficient processing of 16S rRNA. May interact with the 5'-terminal helix region of 16S rRNA.</text>
</comment>
<proteinExistence type="inferred from homology"/>
<dbReference type="Proteomes" id="UP000317155">
    <property type="component" value="Unassembled WGS sequence"/>
</dbReference>
<dbReference type="GO" id="GO:0030490">
    <property type="term" value="P:maturation of SSU-rRNA"/>
    <property type="evidence" value="ECO:0007669"/>
    <property type="project" value="UniProtKB-UniRule"/>
</dbReference>
<dbReference type="PROSITE" id="PS01319">
    <property type="entry name" value="RBFA"/>
    <property type="match status" value="1"/>
</dbReference>
<dbReference type="Gene3D" id="3.30.300.20">
    <property type="match status" value="1"/>
</dbReference>
<dbReference type="HAMAP" id="MF_00003">
    <property type="entry name" value="RbfA"/>
    <property type="match status" value="1"/>
</dbReference>
<evidence type="ECO:0000313" key="4">
    <source>
        <dbReference type="Proteomes" id="UP000317155"/>
    </source>
</evidence>
<dbReference type="PANTHER" id="PTHR33515:SF1">
    <property type="entry name" value="RIBOSOME-BINDING FACTOR A, CHLOROPLASTIC-RELATED"/>
    <property type="match status" value="1"/>
</dbReference>
<comment type="similarity">
    <text evidence="2">Belongs to the RbfA family.</text>
</comment>
<organism evidence="3 4">
    <name type="scientific">Trichloromonas acetexigens</name>
    <dbReference type="NCBI Taxonomy" id="38815"/>
    <lineage>
        <taxon>Bacteria</taxon>
        <taxon>Pseudomonadati</taxon>
        <taxon>Thermodesulfobacteriota</taxon>
        <taxon>Desulfuromonadia</taxon>
        <taxon>Desulfuromonadales</taxon>
        <taxon>Trichloromonadaceae</taxon>
        <taxon>Trichloromonas</taxon>
    </lineage>
</organism>
<gene>
    <name evidence="2" type="primary">rbfA</name>
    <name evidence="3" type="ORF">FL622_02460</name>
</gene>
<dbReference type="InterPro" id="IPR000238">
    <property type="entry name" value="RbfA"/>
</dbReference>
<evidence type="ECO:0000256" key="2">
    <source>
        <dbReference type="HAMAP-Rule" id="MF_00003"/>
    </source>
</evidence>
<keyword evidence="2" id="KW-0963">Cytoplasm</keyword>
<dbReference type="InterPro" id="IPR015946">
    <property type="entry name" value="KH_dom-like_a/b"/>
</dbReference>
<dbReference type="GO" id="GO:0043024">
    <property type="term" value="F:ribosomal small subunit binding"/>
    <property type="evidence" value="ECO:0007669"/>
    <property type="project" value="TreeGrafter"/>
</dbReference>
<comment type="subunit">
    <text evidence="2">Monomer. Binds 30S ribosomal subunits, but not 50S ribosomal subunits or 70S ribosomes.</text>
</comment>
<dbReference type="AlphaFoldDB" id="A0A550JLH2"/>
<dbReference type="RefSeq" id="WP_092053202.1">
    <property type="nucleotide sequence ID" value="NZ_FOJJ01000001.1"/>
</dbReference>
<name>A0A550JLH2_9BACT</name>
<evidence type="ECO:0000313" key="3">
    <source>
        <dbReference type="EMBL" id="TRO84062.1"/>
    </source>
</evidence>
<dbReference type="PANTHER" id="PTHR33515">
    <property type="entry name" value="RIBOSOME-BINDING FACTOR A, CHLOROPLASTIC-RELATED"/>
    <property type="match status" value="1"/>
</dbReference>
<dbReference type="NCBIfam" id="NF010388">
    <property type="entry name" value="PRK13815.1"/>
    <property type="match status" value="1"/>
</dbReference>
<dbReference type="NCBIfam" id="TIGR00082">
    <property type="entry name" value="rbfA"/>
    <property type="match status" value="1"/>
</dbReference>
<comment type="caution">
    <text evidence="3">The sequence shown here is derived from an EMBL/GenBank/DDBJ whole genome shotgun (WGS) entry which is preliminary data.</text>
</comment>
<dbReference type="EMBL" id="VJVV01000001">
    <property type="protein sequence ID" value="TRO84062.1"/>
    <property type="molecule type" value="Genomic_DNA"/>
</dbReference>